<dbReference type="Proteomes" id="UP000239757">
    <property type="component" value="Unassembled WGS sequence"/>
</dbReference>
<dbReference type="AlphaFoldDB" id="A0A2P5W801"/>
<protein>
    <submittedName>
        <fullName evidence="1">Uncharacterized protein</fullName>
    </submittedName>
</protein>
<evidence type="ECO:0000313" key="2">
    <source>
        <dbReference type="Proteomes" id="UP000239757"/>
    </source>
</evidence>
<name>A0A2P5W801_GOSBA</name>
<accession>A0A2P5W801</accession>
<dbReference type="EMBL" id="KZ668678">
    <property type="protein sequence ID" value="PPR87201.1"/>
    <property type="molecule type" value="Genomic_DNA"/>
</dbReference>
<gene>
    <name evidence="1" type="ORF">GOBAR_AA33489</name>
</gene>
<reference evidence="1 2" key="1">
    <citation type="submission" date="2015-01" db="EMBL/GenBank/DDBJ databases">
        <title>Genome of allotetraploid Gossypium barbadense reveals genomic plasticity and fiber elongation in cotton evolution.</title>
        <authorList>
            <person name="Chen X."/>
            <person name="Liu X."/>
            <person name="Zhao B."/>
            <person name="Zheng H."/>
            <person name="Hu Y."/>
            <person name="Lu G."/>
            <person name="Yang C."/>
            <person name="Chen J."/>
            <person name="Shan C."/>
            <person name="Zhang L."/>
            <person name="Zhou Y."/>
            <person name="Wang L."/>
            <person name="Guo W."/>
            <person name="Bai Y."/>
            <person name="Ruan J."/>
            <person name="Shangguan X."/>
            <person name="Mao Y."/>
            <person name="Jiang J."/>
            <person name="Zhu Y."/>
            <person name="Lei J."/>
            <person name="Kang H."/>
            <person name="Chen S."/>
            <person name="He X."/>
            <person name="Wang R."/>
            <person name="Wang Y."/>
            <person name="Chen J."/>
            <person name="Wang L."/>
            <person name="Yu S."/>
            <person name="Wang B."/>
            <person name="Wei J."/>
            <person name="Song S."/>
            <person name="Lu X."/>
            <person name="Gao Z."/>
            <person name="Gu W."/>
            <person name="Deng X."/>
            <person name="Ma D."/>
            <person name="Wang S."/>
            <person name="Liang W."/>
            <person name="Fang L."/>
            <person name="Cai C."/>
            <person name="Zhu X."/>
            <person name="Zhou B."/>
            <person name="Zhang Y."/>
            <person name="Chen Z."/>
            <person name="Xu S."/>
            <person name="Zhu R."/>
            <person name="Wang S."/>
            <person name="Zhang T."/>
            <person name="Zhao G."/>
        </authorList>
    </citation>
    <scope>NUCLEOTIDE SEQUENCE [LARGE SCALE GENOMIC DNA]</scope>
    <source>
        <strain evidence="2">cv. Xinhai21</strain>
        <tissue evidence="1">Leaf</tissue>
    </source>
</reference>
<evidence type="ECO:0000313" key="1">
    <source>
        <dbReference type="EMBL" id="PPR87201.1"/>
    </source>
</evidence>
<sequence>MTRQFGDFLEGIFYYNTKMVLSAWTWGEFLPATDNGGAIQVHIWLGYIIKNPIKNRDANDVPVTKGGRTSNVLINVYSEMPEKDHRRSVGCTVQGNRVQ</sequence>
<organism evidence="1 2">
    <name type="scientific">Gossypium barbadense</name>
    <name type="common">Sea Island cotton</name>
    <name type="synonym">Hibiscus barbadensis</name>
    <dbReference type="NCBI Taxonomy" id="3634"/>
    <lineage>
        <taxon>Eukaryota</taxon>
        <taxon>Viridiplantae</taxon>
        <taxon>Streptophyta</taxon>
        <taxon>Embryophyta</taxon>
        <taxon>Tracheophyta</taxon>
        <taxon>Spermatophyta</taxon>
        <taxon>Magnoliopsida</taxon>
        <taxon>eudicotyledons</taxon>
        <taxon>Gunneridae</taxon>
        <taxon>Pentapetalae</taxon>
        <taxon>rosids</taxon>
        <taxon>malvids</taxon>
        <taxon>Malvales</taxon>
        <taxon>Malvaceae</taxon>
        <taxon>Malvoideae</taxon>
        <taxon>Gossypium</taxon>
    </lineage>
</organism>
<proteinExistence type="predicted"/>